<evidence type="ECO:0000256" key="6">
    <source>
        <dbReference type="ARBA" id="ARBA00023157"/>
    </source>
</evidence>
<keyword evidence="7" id="KW-0325">Glycoprotein</keyword>
<feature type="domain" description="Integrin beta subunit VWA" evidence="9">
    <location>
        <begin position="1"/>
        <end position="98"/>
    </location>
</feature>
<dbReference type="InterPro" id="IPR015812">
    <property type="entry name" value="Integrin_bsu"/>
</dbReference>
<evidence type="ECO:0000256" key="8">
    <source>
        <dbReference type="RuleBase" id="RU000633"/>
    </source>
</evidence>
<evidence type="ECO:0000259" key="9">
    <source>
        <dbReference type="Pfam" id="PF00362"/>
    </source>
</evidence>
<keyword evidence="4 8" id="KW-0401">Integrin</keyword>
<dbReference type="GO" id="GO:0098609">
    <property type="term" value="P:cell-cell adhesion"/>
    <property type="evidence" value="ECO:0007669"/>
    <property type="project" value="TreeGrafter"/>
</dbReference>
<evidence type="ECO:0000256" key="3">
    <source>
        <dbReference type="ARBA" id="ARBA00022692"/>
    </source>
</evidence>
<keyword evidence="5" id="KW-0472">Membrane</keyword>
<dbReference type="PRINTS" id="PR01186">
    <property type="entry name" value="INTEGRINB"/>
</dbReference>
<keyword evidence="6" id="KW-1015">Disulfide bond</keyword>
<dbReference type="GO" id="GO:0007160">
    <property type="term" value="P:cell-matrix adhesion"/>
    <property type="evidence" value="ECO:0007669"/>
    <property type="project" value="TreeGrafter"/>
</dbReference>
<dbReference type="Pfam" id="PF00362">
    <property type="entry name" value="Integrin_beta"/>
    <property type="match status" value="1"/>
</dbReference>
<keyword evidence="3 8" id="KW-0812">Transmembrane</keyword>
<name>A0A1E1W3N7_PECGO</name>
<accession>A0A1E1W3N7</accession>
<proteinExistence type="inferred from homology"/>
<dbReference type="InterPro" id="IPR036465">
    <property type="entry name" value="vWFA_dom_sf"/>
</dbReference>
<evidence type="ECO:0000256" key="7">
    <source>
        <dbReference type="ARBA" id="ARBA00023180"/>
    </source>
</evidence>
<dbReference type="OrthoDB" id="410592at2759"/>
<reference evidence="10" key="1">
    <citation type="submission" date="2015-09" db="EMBL/GenBank/DDBJ databases">
        <title>De novo assembly of Pectinophora gossypiella (Pink Bollworm) gut transcriptome.</title>
        <authorList>
            <person name="Tassone E.E."/>
        </authorList>
    </citation>
    <scope>NUCLEOTIDE SEQUENCE</scope>
</reference>
<evidence type="ECO:0000256" key="1">
    <source>
        <dbReference type="ARBA" id="ARBA00004479"/>
    </source>
</evidence>
<dbReference type="InterPro" id="IPR002369">
    <property type="entry name" value="Integrin_bsu_VWA"/>
</dbReference>
<dbReference type="GO" id="GO:0005178">
    <property type="term" value="F:integrin binding"/>
    <property type="evidence" value="ECO:0007669"/>
    <property type="project" value="TreeGrafter"/>
</dbReference>
<organism evidence="10">
    <name type="scientific">Pectinophora gossypiella</name>
    <name type="common">Cotton pink bollworm</name>
    <name type="synonym">Depressaria gossypiella</name>
    <dbReference type="NCBI Taxonomy" id="13191"/>
    <lineage>
        <taxon>Eukaryota</taxon>
        <taxon>Metazoa</taxon>
        <taxon>Ecdysozoa</taxon>
        <taxon>Arthropoda</taxon>
        <taxon>Hexapoda</taxon>
        <taxon>Insecta</taxon>
        <taxon>Pterygota</taxon>
        <taxon>Neoptera</taxon>
        <taxon>Endopterygota</taxon>
        <taxon>Lepidoptera</taxon>
        <taxon>Glossata</taxon>
        <taxon>Ditrysia</taxon>
        <taxon>Gelechioidea</taxon>
        <taxon>Gelechiidae</taxon>
        <taxon>Apatetrinae</taxon>
        <taxon>Pectinophora</taxon>
    </lineage>
</organism>
<dbReference type="GO" id="GO:0016477">
    <property type="term" value="P:cell migration"/>
    <property type="evidence" value="ECO:0007669"/>
    <property type="project" value="TreeGrafter"/>
</dbReference>
<protein>
    <recommendedName>
        <fullName evidence="8">Integrin beta</fullName>
    </recommendedName>
</protein>
<feature type="non-terminal residue" evidence="10">
    <location>
        <position position="99"/>
    </location>
</feature>
<keyword evidence="8" id="KW-0130">Cell adhesion</keyword>
<comment type="subcellular location">
    <subcellularLocation>
        <location evidence="8">Cell membrane</location>
        <topology evidence="8">Single-pass type I membrane protein</topology>
    </subcellularLocation>
    <subcellularLocation>
        <location evidence="1">Membrane</location>
        <topology evidence="1">Single-pass type I membrane protein</topology>
    </subcellularLocation>
</comment>
<dbReference type="GO" id="GO:0033627">
    <property type="term" value="P:cell adhesion mediated by integrin"/>
    <property type="evidence" value="ECO:0007669"/>
    <property type="project" value="TreeGrafter"/>
</dbReference>
<dbReference type="EMBL" id="GDQN01009553">
    <property type="protein sequence ID" value="JAT81501.1"/>
    <property type="molecule type" value="Transcribed_RNA"/>
</dbReference>
<comment type="similarity">
    <text evidence="2 8">Belongs to the integrin beta chain family.</text>
</comment>
<evidence type="ECO:0000256" key="4">
    <source>
        <dbReference type="ARBA" id="ARBA00023037"/>
    </source>
</evidence>
<dbReference type="GO" id="GO:0009986">
    <property type="term" value="C:cell surface"/>
    <property type="evidence" value="ECO:0007669"/>
    <property type="project" value="TreeGrafter"/>
</dbReference>
<feature type="non-terminal residue" evidence="10">
    <location>
        <position position="1"/>
    </location>
</feature>
<evidence type="ECO:0000256" key="2">
    <source>
        <dbReference type="ARBA" id="ARBA00007449"/>
    </source>
</evidence>
<gene>
    <name evidence="10" type="ORF">g.2275</name>
</gene>
<dbReference type="AlphaFoldDB" id="A0A1E1W3N7"/>
<evidence type="ECO:0000313" key="10">
    <source>
        <dbReference type="EMBL" id="JAT81501.1"/>
    </source>
</evidence>
<sequence length="99" mass="11055">LGTFVDKKTAPYVRDPSNKAYSFIHAIKLTEDVELFKNAVKAQGVNYDNQGGFDALAQVITCKEEIGWREQSTKIIVFVTDELYHSAGDGKWAGIVQPY</sequence>
<dbReference type="GO" id="GO:0005925">
    <property type="term" value="C:focal adhesion"/>
    <property type="evidence" value="ECO:0007669"/>
    <property type="project" value="TreeGrafter"/>
</dbReference>
<dbReference type="PANTHER" id="PTHR10082">
    <property type="entry name" value="INTEGRIN BETA SUBUNIT"/>
    <property type="match status" value="1"/>
</dbReference>
<dbReference type="GO" id="GO:0007229">
    <property type="term" value="P:integrin-mediated signaling pathway"/>
    <property type="evidence" value="ECO:0007669"/>
    <property type="project" value="UniProtKB-KW"/>
</dbReference>
<dbReference type="GO" id="GO:0008305">
    <property type="term" value="C:integrin complex"/>
    <property type="evidence" value="ECO:0007669"/>
    <property type="project" value="TreeGrafter"/>
</dbReference>
<dbReference type="Gene3D" id="3.40.50.410">
    <property type="entry name" value="von Willebrand factor, type A domain"/>
    <property type="match status" value="1"/>
</dbReference>
<dbReference type="SUPFAM" id="SSF53300">
    <property type="entry name" value="vWA-like"/>
    <property type="match status" value="1"/>
</dbReference>
<evidence type="ECO:0000256" key="5">
    <source>
        <dbReference type="ARBA" id="ARBA00023136"/>
    </source>
</evidence>
<dbReference type="PANTHER" id="PTHR10082:SF60">
    <property type="entry name" value="INTEGRIN BETA-PS"/>
    <property type="match status" value="1"/>
</dbReference>